<dbReference type="eggNOG" id="KOG1618">
    <property type="taxonomic scope" value="Eukaryota"/>
</dbReference>
<dbReference type="GeneID" id="22587688"/>
<dbReference type="VEuPathDB" id="FungiDB:PADG_11791"/>
<evidence type="ECO:0000313" key="1">
    <source>
        <dbReference type="EMBL" id="KGM92004.1"/>
    </source>
</evidence>
<dbReference type="KEGG" id="pbn:PADG_11791"/>
<dbReference type="STRING" id="502780.A0A0A0HS04"/>
<dbReference type="OrthoDB" id="10251048at2759"/>
<evidence type="ECO:0000313" key="2">
    <source>
        <dbReference type="Proteomes" id="UP000001628"/>
    </source>
</evidence>
<gene>
    <name evidence="1" type="ORF">PADG_11791</name>
</gene>
<accession>A0A0A0HS04</accession>
<protein>
    <submittedName>
        <fullName evidence="1">Uncharacterized protein</fullName>
    </submittedName>
</protein>
<proteinExistence type="predicted"/>
<organism evidence="1 2">
    <name type="scientific">Paracoccidioides brasiliensis (strain Pb18)</name>
    <dbReference type="NCBI Taxonomy" id="502780"/>
    <lineage>
        <taxon>Eukaryota</taxon>
        <taxon>Fungi</taxon>
        <taxon>Dikarya</taxon>
        <taxon>Ascomycota</taxon>
        <taxon>Pezizomycotina</taxon>
        <taxon>Eurotiomycetes</taxon>
        <taxon>Eurotiomycetidae</taxon>
        <taxon>Onygenales</taxon>
        <taxon>Ajellomycetaceae</taxon>
        <taxon>Paracoccidioides</taxon>
    </lineage>
</organism>
<dbReference type="InterPro" id="IPR023214">
    <property type="entry name" value="HAD_sf"/>
</dbReference>
<sequence>MVEKYHTVLVVGGEGEKCRIVAEGYGFKDVVTPEATFVFADSRGWAGHQQIILDLCMSKGGRIGTRSETFDDGWTPSLLLPQPILFGLRPVNIHGLAWEPCEHLSEPFFKAATGKGLKTTAFGKPQLGTFQFTTRLLRHGIDSAPDTVYFVGDTLPLNLISVAQTRTANPTNVRMVGIRSW</sequence>
<dbReference type="HOGENOM" id="CLU_1489447_0_0_1"/>
<dbReference type="AlphaFoldDB" id="A0A0A0HS04"/>
<dbReference type="InParanoid" id="A0A0A0HS04"/>
<dbReference type="RefSeq" id="XP_010760514.1">
    <property type="nucleotide sequence ID" value="XM_010762212.1"/>
</dbReference>
<dbReference type="Proteomes" id="UP000001628">
    <property type="component" value="Unassembled WGS sequence"/>
</dbReference>
<keyword evidence="2" id="KW-1185">Reference proteome</keyword>
<dbReference type="Gene3D" id="3.40.50.1000">
    <property type="entry name" value="HAD superfamily/HAD-like"/>
    <property type="match status" value="3"/>
</dbReference>
<reference evidence="1 2" key="1">
    <citation type="journal article" date="2011" name="PLoS Genet.">
        <title>Comparative genomic analysis of human fungal pathogens causing paracoccidioidomycosis.</title>
        <authorList>
            <person name="Desjardins C.A."/>
            <person name="Champion M.D."/>
            <person name="Holder J.W."/>
            <person name="Muszewska A."/>
            <person name="Goldberg J."/>
            <person name="Bailao A.M."/>
            <person name="Brigido M.M."/>
            <person name="Ferreira M.E."/>
            <person name="Garcia A.M."/>
            <person name="Grynberg M."/>
            <person name="Gujja S."/>
            <person name="Heiman D.I."/>
            <person name="Henn M.R."/>
            <person name="Kodira C.D."/>
            <person name="Leon-Narvaez H."/>
            <person name="Longo L.V."/>
            <person name="Ma L.J."/>
            <person name="Malavazi I."/>
            <person name="Matsuo A.L."/>
            <person name="Morais F.V."/>
            <person name="Pereira M."/>
            <person name="Rodriguez-Brito S."/>
            <person name="Sakthikumar S."/>
            <person name="Salem-Izacc S.M."/>
            <person name="Sykes S.M."/>
            <person name="Teixeira M.M."/>
            <person name="Vallejo M.C."/>
            <person name="Walter M.E."/>
            <person name="Yandava C."/>
            <person name="Young S."/>
            <person name="Zeng Q."/>
            <person name="Zucker J."/>
            <person name="Felipe M.S."/>
            <person name="Goldman G.H."/>
            <person name="Haas B.J."/>
            <person name="McEwen J.G."/>
            <person name="Nino-Vega G."/>
            <person name="Puccia R."/>
            <person name="San-Blas G."/>
            <person name="Soares C.M."/>
            <person name="Birren B.W."/>
            <person name="Cuomo C.A."/>
        </authorList>
    </citation>
    <scope>NUCLEOTIDE SEQUENCE [LARGE SCALE GENOMIC DNA]</scope>
    <source>
        <strain evidence="1 2">Pb18</strain>
    </source>
</reference>
<name>A0A0A0HS04_PARBD</name>
<dbReference type="EMBL" id="KN275961">
    <property type="protein sequence ID" value="KGM92004.1"/>
    <property type="molecule type" value="Genomic_DNA"/>
</dbReference>